<dbReference type="SUPFAM" id="SSF51971">
    <property type="entry name" value="Nucleotide-binding domain"/>
    <property type="match status" value="1"/>
</dbReference>
<comment type="cofactor">
    <cofactor evidence="1">
        <name>FAD</name>
        <dbReference type="ChEBI" id="CHEBI:57692"/>
    </cofactor>
</comment>
<dbReference type="AlphaFoldDB" id="A0A6G0XVB7"/>
<proteinExistence type="predicted"/>
<evidence type="ECO:0000256" key="4">
    <source>
        <dbReference type="ARBA" id="ARBA00022857"/>
    </source>
</evidence>
<evidence type="ECO:0000313" key="8">
    <source>
        <dbReference type="Proteomes" id="UP000481153"/>
    </source>
</evidence>
<dbReference type="PANTHER" id="PTHR48467">
    <property type="entry name" value="GLUTAMATE SYNTHASE 1 [NADH], CHLOROPLASTIC-LIKE"/>
    <property type="match status" value="1"/>
</dbReference>
<dbReference type="InterPro" id="IPR036188">
    <property type="entry name" value="FAD/NAD-bd_sf"/>
</dbReference>
<keyword evidence="3" id="KW-0274">FAD</keyword>
<reference evidence="7 8" key="1">
    <citation type="submission" date="2019-07" db="EMBL/GenBank/DDBJ databases">
        <title>Genomics analysis of Aphanomyces spp. identifies a new class of oomycete effector associated with host adaptation.</title>
        <authorList>
            <person name="Gaulin E."/>
        </authorList>
    </citation>
    <scope>NUCLEOTIDE SEQUENCE [LARGE SCALE GENOMIC DNA]</scope>
    <source>
        <strain evidence="7 8">ATCC 201684</strain>
    </source>
</reference>
<accession>A0A6G0XVB7</accession>
<feature type="domain" description="FAD/NAD(P)-binding" evidence="6">
    <location>
        <begin position="27"/>
        <end position="190"/>
    </location>
</feature>
<dbReference type="Gene3D" id="3.50.50.60">
    <property type="entry name" value="FAD/NAD(P)-binding domain"/>
    <property type="match status" value="1"/>
</dbReference>
<evidence type="ECO:0000256" key="2">
    <source>
        <dbReference type="ARBA" id="ARBA00022630"/>
    </source>
</evidence>
<evidence type="ECO:0000256" key="3">
    <source>
        <dbReference type="ARBA" id="ARBA00022827"/>
    </source>
</evidence>
<evidence type="ECO:0000259" key="6">
    <source>
        <dbReference type="Pfam" id="PF07992"/>
    </source>
</evidence>
<keyword evidence="2" id="KW-0285">Flavoprotein</keyword>
<comment type="caution">
    <text evidence="7">The sequence shown here is derived from an EMBL/GenBank/DDBJ whole genome shotgun (WGS) entry which is preliminary data.</text>
</comment>
<dbReference type="PANTHER" id="PTHR48467:SF1">
    <property type="entry name" value="GLUTAMATE SYNTHASE 1 [NADH], CHLOROPLASTIC-LIKE"/>
    <property type="match status" value="1"/>
</dbReference>
<dbReference type="VEuPathDB" id="FungiDB:AeMF1_012047"/>
<keyword evidence="5" id="KW-0560">Oxidoreductase</keyword>
<dbReference type="Proteomes" id="UP000481153">
    <property type="component" value="Unassembled WGS sequence"/>
</dbReference>
<organism evidence="7 8">
    <name type="scientific">Aphanomyces euteiches</name>
    <dbReference type="NCBI Taxonomy" id="100861"/>
    <lineage>
        <taxon>Eukaryota</taxon>
        <taxon>Sar</taxon>
        <taxon>Stramenopiles</taxon>
        <taxon>Oomycota</taxon>
        <taxon>Saprolegniomycetes</taxon>
        <taxon>Saprolegniales</taxon>
        <taxon>Verrucalvaceae</taxon>
        <taxon>Aphanomyces</taxon>
    </lineage>
</organism>
<gene>
    <name evidence="7" type="ORF">Ae201684_000879</name>
</gene>
<sequence length="658" mass="71493">MLRLATRTLVHRGSLRAFTTAPGKLERVCIVGSGPAGFYTAKYLLHDHPTLHVDMLEALPTPYGLVRSGVAPDHPEVKNVMHDFEKVANDPRFSFMGNVDVGHDVTIEELHRYYNAVVIAAGASDDRKLNIPGEDELTGVLAARSFVNWYNGHPSFRNLNVPLDCDAAVVIGQGNVAVDCARILTKTPDELATTDISQHALDALAASGIKTVYLVGRRGAAQAAFTMKELREITKLPNADCIVEQEELMLSMNESSYKEIDESRAQRRIFQLLTSVSKTPDEAKGKAIRIRFLLSPIEVLPDPKDPSRVGAIKVEKNGLVGEPNSQQARGTGEFETIPCGLVLRSIGYKSTPLEGVPFDSKRHVIPNVAGRVINPETNNVVSGLYCTGWIKRGPSGIIGTNITDARETAASVLADEASTPPKALAPVSELRASIKTPIIDWSMYSRIEKYEADAGAAKGKPREKLTSIDTMVRVAQGENSHPTRQIDISQLKRSNLIILFQLLDAAETTSTTGGNKTDLLTSRGITAHRRGVTNMLVVTTTVGMFHRVHGNTTHMRPFVTLDAVLVVRATGLQDRLVGTSTTGNDTNHSTATKVSCKRSVHRKGVTQNNMQPTYAPHLAGYLLTASSGKSTQQSIRALLLRSHQSTQSRDGHEGSTLE</sequence>
<dbReference type="PRINTS" id="PR00419">
    <property type="entry name" value="ADXRDTASE"/>
</dbReference>
<protein>
    <recommendedName>
        <fullName evidence="6">FAD/NAD(P)-binding domain-containing protein</fullName>
    </recommendedName>
</protein>
<keyword evidence="8" id="KW-1185">Reference proteome</keyword>
<dbReference type="InterPro" id="IPR023753">
    <property type="entry name" value="FAD/NAD-binding_dom"/>
</dbReference>
<name>A0A6G0XVB7_9STRA</name>
<keyword evidence="4" id="KW-0521">NADP</keyword>
<dbReference type="Pfam" id="PF07992">
    <property type="entry name" value="Pyr_redox_2"/>
    <property type="match status" value="1"/>
</dbReference>
<dbReference type="GO" id="GO:0016491">
    <property type="term" value="F:oxidoreductase activity"/>
    <property type="evidence" value="ECO:0007669"/>
    <property type="project" value="UniProtKB-KW"/>
</dbReference>
<evidence type="ECO:0000313" key="7">
    <source>
        <dbReference type="EMBL" id="KAF0744398.1"/>
    </source>
</evidence>
<evidence type="ECO:0000256" key="1">
    <source>
        <dbReference type="ARBA" id="ARBA00001974"/>
    </source>
</evidence>
<dbReference type="Gene3D" id="3.40.50.720">
    <property type="entry name" value="NAD(P)-binding Rossmann-like Domain"/>
    <property type="match status" value="1"/>
</dbReference>
<dbReference type="EMBL" id="VJMJ01000009">
    <property type="protein sequence ID" value="KAF0744398.1"/>
    <property type="molecule type" value="Genomic_DNA"/>
</dbReference>
<dbReference type="InterPro" id="IPR055275">
    <property type="entry name" value="Ferredox_Rdtase"/>
</dbReference>
<evidence type="ECO:0000256" key="5">
    <source>
        <dbReference type="ARBA" id="ARBA00023002"/>
    </source>
</evidence>